<evidence type="ECO:0000256" key="4">
    <source>
        <dbReference type="ARBA" id="ARBA00022801"/>
    </source>
</evidence>
<dbReference type="EC" id="3.1.13.-" evidence="8"/>
<keyword evidence="6 8" id="KW-0460">Magnesium</keyword>
<dbReference type="GO" id="GO:0046872">
    <property type="term" value="F:metal ion binding"/>
    <property type="evidence" value="ECO:0007669"/>
    <property type="project" value="UniProtKB-KW"/>
</dbReference>
<dbReference type="GO" id="GO:0000956">
    <property type="term" value="P:nuclear-transcribed mRNA catabolic process"/>
    <property type="evidence" value="ECO:0007669"/>
    <property type="project" value="UniProtKB-UniRule"/>
</dbReference>
<sequence>MELPVTLDSSLDEYNGANVKVVPPDQLSEHDFTDDESGCSEILDYDQMREDQNFARAQWEAYQRQQEQERRAAGTNSEQGAGAPKFKEIDAVPSSLPNMVTQETSCDEKGEKTASANDVHSNIKYEPVENASDVKVTSNIAVSLGTVQGDGKIFDDLKDKSTSVPPYICPLKSSSDIIELDEKLESINIEGNNEDIVSHKEIPSASCQTRQKKKSVSEQIISSLCKVPQEEEKCPNIATQPSEKQEAHKGSKDKSKVEKKKVRKKQKKKANSKENKDELLETMNTEHSAGSVQIGSETNIPVPKISQCNYDTPNSNSVQTPETSSTSTPNTHSVHTPSTTSAHTPSTTSAHTPSMARTPGQPQRSEVFERTEPSVYQVMRMSNWEKYVQRTAKVVHILERRNPRMAAGTLKLFQDKNPNLAMFAPTDHRVPRMKIPMNQCPSDFYQNHLSYAKRIFLCRITQWREPRFALGELLRDLGGSGEVDSETEAMLLEQGVDHSEFPDAVLAHLPLLPWSIPPQELSCRTDLRKECIFTIDPSTARDLDDAMSCVQLPSGNRCVGVHIADVSYFVLPGTPLDQVAAARATSVYLVNKVIPMLPRVLCEQLCSLNPGEDRLAFSVIWELSPDGEVIGEWMGRTVIRSCAKLAYEHAQTIIDNPGKDHWGPKDLPNICAPHTSANITKVVRDLHAIALKLRQKRFRDGALRLDQIRVSFNMDPITQMPTDVFSYEYKDSNKLIEEFMLLANMAVAHKIKNSFPELAVLRRHPQPLENPLEATVRTLDAVGITLDISSAGALNKSIAKYMGRDMYSEGRLQVITNLCSRPMQFARYFCTGALGAENQFRHYALNVPLYTHYTSPIRRYADLMVHRLLAAAVEPQRYQPPTLDKYQIDRQCEHCNVRKQASKLVQEMSTELYLGLFVRQAKELKAEAMVLMMLDRAFDVLVLRFGVVRRVYLDKLPLENYNHEKSNKKVTITLNWKAEGDKGPRCLVLVHSHRDRHRKRTTCTILEMDCLAQICSIYILRIGEVNPETSRIGNDYPSWPPI</sequence>
<dbReference type="GO" id="GO:0008266">
    <property type="term" value="F:poly(U) RNA binding"/>
    <property type="evidence" value="ECO:0007669"/>
    <property type="project" value="UniProtKB-ARBA"/>
</dbReference>
<dbReference type="InterPro" id="IPR041505">
    <property type="entry name" value="Dis3_CSD2"/>
</dbReference>
<feature type="binding site" evidence="8">
    <location>
        <position position="545"/>
    </location>
    <ligand>
        <name>Mg(2+)</name>
        <dbReference type="ChEBI" id="CHEBI:18420"/>
    </ligand>
</feature>
<name>A0AAE1G2R7_PETCI</name>
<dbReference type="Pfam" id="PF17877">
    <property type="entry name" value="Dis3l2_C_term"/>
    <property type="match status" value="1"/>
</dbReference>
<proteinExistence type="inferred from homology"/>
<dbReference type="Gene3D" id="2.40.50.700">
    <property type="match status" value="1"/>
</dbReference>
<feature type="region of interest" description="Disordered" evidence="9">
    <location>
        <begin position="61"/>
        <end position="117"/>
    </location>
</feature>
<dbReference type="GO" id="GO:0010587">
    <property type="term" value="P:miRNA catabolic process"/>
    <property type="evidence" value="ECO:0007669"/>
    <property type="project" value="TreeGrafter"/>
</dbReference>
<feature type="compositionally biased region" description="Polar residues" evidence="9">
    <location>
        <begin position="306"/>
        <end position="319"/>
    </location>
</feature>
<keyword evidence="4 8" id="KW-0378">Hydrolase</keyword>
<dbReference type="EMBL" id="JAWQEG010000811">
    <property type="protein sequence ID" value="KAK3885314.1"/>
    <property type="molecule type" value="Genomic_DNA"/>
</dbReference>
<comment type="cofactor">
    <cofactor evidence="8">
        <name>Mg(2+)</name>
        <dbReference type="ChEBI" id="CHEBI:18420"/>
    </cofactor>
    <cofactor evidence="8">
        <name>Mn(2+)</name>
        <dbReference type="ChEBI" id="CHEBI:29035"/>
    </cofactor>
</comment>
<dbReference type="SUPFAM" id="SSF50249">
    <property type="entry name" value="Nucleic acid-binding proteins"/>
    <property type="match status" value="2"/>
</dbReference>
<feature type="compositionally biased region" description="Low complexity" evidence="9">
    <location>
        <begin position="320"/>
        <end position="354"/>
    </location>
</feature>
<evidence type="ECO:0000256" key="1">
    <source>
        <dbReference type="ARBA" id="ARBA00022490"/>
    </source>
</evidence>
<protein>
    <recommendedName>
        <fullName evidence="8">DIS3-like exonuclease 2</fullName>
        <ecNumber evidence="8">3.1.13.-</ecNumber>
    </recommendedName>
</protein>
<evidence type="ECO:0000256" key="3">
    <source>
        <dbReference type="ARBA" id="ARBA00022723"/>
    </source>
</evidence>
<dbReference type="GO" id="GO:0000932">
    <property type="term" value="C:P-body"/>
    <property type="evidence" value="ECO:0007669"/>
    <property type="project" value="UniProtKB-SubCell"/>
</dbReference>
<evidence type="ECO:0000256" key="7">
    <source>
        <dbReference type="ARBA" id="ARBA00022884"/>
    </source>
</evidence>
<dbReference type="InterPro" id="IPR012340">
    <property type="entry name" value="NA-bd_OB-fold"/>
</dbReference>
<dbReference type="Proteomes" id="UP001286313">
    <property type="component" value="Unassembled WGS sequence"/>
</dbReference>
<gene>
    <name evidence="11" type="ORF">Pcinc_010457</name>
</gene>
<dbReference type="SMART" id="SM00955">
    <property type="entry name" value="RNB"/>
    <property type="match status" value="1"/>
</dbReference>
<keyword evidence="8" id="KW-0464">Manganese</keyword>
<keyword evidence="3 8" id="KW-0479">Metal-binding</keyword>
<reference evidence="11" key="1">
    <citation type="submission" date="2023-10" db="EMBL/GenBank/DDBJ databases">
        <title>Genome assemblies of two species of porcelain crab, Petrolisthes cinctipes and Petrolisthes manimaculis (Anomura: Porcellanidae).</title>
        <authorList>
            <person name="Angst P."/>
        </authorList>
    </citation>
    <scope>NUCLEOTIDE SEQUENCE</scope>
    <source>
        <strain evidence="11">PB745_01</strain>
        <tissue evidence="11">Gill</tissue>
    </source>
</reference>
<evidence type="ECO:0000256" key="5">
    <source>
        <dbReference type="ARBA" id="ARBA00022839"/>
    </source>
</evidence>
<dbReference type="AlphaFoldDB" id="A0AAE1G2R7"/>
<comment type="function">
    <text evidence="8">3'-5'-exoribonuclease that specifically recognizes RNAs polyuridylated at their 3' end and mediates their degradation. Component of an exosome-independent RNA degradation pathway that mediates degradation of cytoplasmic mRNAs that have been deadenylated and subsequently uridylated at their 3'.</text>
</comment>
<feature type="domain" description="RNB" evidence="10">
    <location>
        <begin position="524"/>
        <end position="875"/>
    </location>
</feature>
<dbReference type="InterPro" id="IPR028591">
    <property type="entry name" value="DIS3L2"/>
</dbReference>
<feature type="compositionally biased region" description="Basic and acidic residues" evidence="9">
    <location>
        <begin position="243"/>
        <end position="256"/>
    </location>
</feature>
<keyword evidence="12" id="KW-1185">Reference proteome</keyword>
<feature type="compositionally biased region" description="Polar residues" evidence="9">
    <location>
        <begin position="95"/>
        <end position="104"/>
    </location>
</feature>
<dbReference type="Gene3D" id="2.40.50.140">
    <property type="entry name" value="Nucleic acid-binding proteins"/>
    <property type="match status" value="1"/>
</dbReference>
<dbReference type="InterPro" id="IPR041093">
    <property type="entry name" value="Dis3l2-like_C"/>
</dbReference>
<comment type="caution">
    <text evidence="11">The sequence shown here is derived from an EMBL/GenBank/DDBJ whole genome shotgun (WGS) entry which is preliminary data.</text>
</comment>
<evidence type="ECO:0000313" key="11">
    <source>
        <dbReference type="EMBL" id="KAK3885314.1"/>
    </source>
</evidence>
<evidence type="ECO:0000313" key="12">
    <source>
        <dbReference type="Proteomes" id="UP001286313"/>
    </source>
</evidence>
<comment type="similarity">
    <text evidence="8">Belongs to the RNR ribonuclease family. DIS3L2 subfamily.</text>
</comment>
<dbReference type="Pfam" id="PF00773">
    <property type="entry name" value="RNB"/>
    <property type="match status" value="1"/>
</dbReference>
<evidence type="ECO:0000256" key="2">
    <source>
        <dbReference type="ARBA" id="ARBA00022722"/>
    </source>
</evidence>
<feature type="site" description="Important for catalytic activity" evidence="8">
    <location>
        <position position="544"/>
    </location>
</feature>
<feature type="binding site" evidence="8">
    <location>
        <position position="536"/>
    </location>
    <ligand>
        <name>Mg(2+)</name>
        <dbReference type="ChEBI" id="CHEBI:18420"/>
    </ligand>
</feature>
<feature type="region of interest" description="Disordered" evidence="9">
    <location>
        <begin position="231"/>
        <end position="370"/>
    </location>
</feature>
<organism evidence="11 12">
    <name type="scientific">Petrolisthes cinctipes</name>
    <name type="common">Flat porcelain crab</name>
    <dbReference type="NCBI Taxonomy" id="88211"/>
    <lineage>
        <taxon>Eukaryota</taxon>
        <taxon>Metazoa</taxon>
        <taxon>Ecdysozoa</taxon>
        <taxon>Arthropoda</taxon>
        <taxon>Crustacea</taxon>
        <taxon>Multicrustacea</taxon>
        <taxon>Malacostraca</taxon>
        <taxon>Eumalacostraca</taxon>
        <taxon>Eucarida</taxon>
        <taxon>Decapoda</taxon>
        <taxon>Pleocyemata</taxon>
        <taxon>Anomura</taxon>
        <taxon>Galatheoidea</taxon>
        <taxon>Porcellanidae</taxon>
        <taxon>Petrolisthes</taxon>
    </lineage>
</organism>
<dbReference type="PANTHER" id="PTHR23355:SF9">
    <property type="entry name" value="DIS3-LIKE EXONUCLEASE 2"/>
    <property type="match status" value="1"/>
</dbReference>
<keyword evidence="2 8" id="KW-0540">Nuclease</keyword>
<dbReference type="FunFam" id="2.40.50.700:FF:000003">
    <property type="entry name" value="DIS3-like exonuclease 2"/>
    <property type="match status" value="1"/>
</dbReference>
<feature type="compositionally biased region" description="Basic residues" evidence="9">
    <location>
        <begin position="257"/>
        <end position="270"/>
    </location>
</feature>
<dbReference type="GO" id="GO:1990074">
    <property type="term" value="P:polyuridylation-dependent mRNA catabolic process"/>
    <property type="evidence" value="ECO:0007669"/>
    <property type="project" value="UniProtKB-UniRule"/>
</dbReference>
<evidence type="ECO:0000256" key="8">
    <source>
        <dbReference type="HAMAP-Rule" id="MF_03045"/>
    </source>
</evidence>
<comment type="subcellular location">
    <subcellularLocation>
        <location evidence="8">Cytoplasm</location>
    </subcellularLocation>
    <subcellularLocation>
        <location evidence="8">Cytoplasm</location>
        <location evidence="8">P-body</location>
    </subcellularLocation>
</comment>
<dbReference type="InterPro" id="IPR050180">
    <property type="entry name" value="RNR_Ribonuclease"/>
</dbReference>
<evidence type="ECO:0000256" key="6">
    <source>
        <dbReference type="ARBA" id="ARBA00022842"/>
    </source>
</evidence>
<feature type="compositionally biased region" description="Polar residues" evidence="9">
    <location>
        <begin position="282"/>
        <end position="299"/>
    </location>
</feature>
<dbReference type="Pfam" id="PF17849">
    <property type="entry name" value="OB_Dis3"/>
    <property type="match status" value="1"/>
</dbReference>
<dbReference type="PANTHER" id="PTHR23355">
    <property type="entry name" value="RIBONUCLEASE"/>
    <property type="match status" value="1"/>
</dbReference>
<dbReference type="HAMAP" id="MF_03045">
    <property type="entry name" value="DIS3L2"/>
    <property type="match status" value="1"/>
</dbReference>
<evidence type="ECO:0000259" key="10">
    <source>
        <dbReference type="SMART" id="SM00955"/>
    </source>
</evidence>
<keyword evidence="5 8" id="KW-0269">Exonuclease</keyword>
<keyword evidence="7 8" id="KW-0694">RNA-binding</keyword>
<accession>A0AAE1G2R7</accession>
<keyword evidence="1 8" id="KW-0963">Cytoplasm</keyword>
<dbReference type="InterPro" id="IPR001900">
    <property type="entry name" value="RNase_II/R"/>
</dbReference>
<dbReference type="GO" id="GO:0000175">
    <property type="term" value="F:3'-5'-RNA exonuclease activity"/>
    <property type="evidence" value="ECO:0007669"/>
    <property type="project" value="UniProtKB-UniRule"/>
</dbReference>
<evidence type="ECO:0000256" key="9">
    <source>
        <dbReference type="SAM" id="MobiDB-lite"/>
    </source>
</evidence>